<proteinExistence type="predicted"/>
<dbReference type="AlphaFoldDB" id="A0AAW2KLE2"/>
<feature type="region of interest" description="Disordered" evidence="1">
    <location>
        <begin position="19"/>
        <end position="47"/>
    </location>
</feature>
<feature type="compositionally biased region" description="Polar residues" evidence="1">
    <location>
        <begin position="424"/>
        <end position="452"/>
    </location>
</feature>
<dbReference type="InterPro" id="IPR040256">
    <property type="entry name" value="At4g02000-like"/>
</dbReference>
<dbReference type="PANTHER" id="PTHR31286:SF168">
    <property type="entry name" value="DUF4283 DOMAIN-CONTAINING PROTEIN"/>
    <property type="match status" value="1"/>
</dbReference>
<feature type="domain" description="DUF4283" evidence="2">
    <location>
        <begin position="144"/>
        <end position="222"/>
    </location>
</feature>
<feature type="compositionally biased region" description="Low complexity" evidence="1">
    <location>
        <begin position="29"/>
        <end position="47"/>
    </location>
</feature>
<feature type="compositionally biased region" description="Polar residues" evidence="1">
    <location>
        <begin position="403"/>
        <end position="417"/>
    </location>
</feature>
<evidence type="ECO:0000256" key="1">
    <source>
        <dbReference type="SAM" id="MobiDB-lite"/>
    </source>
</evidence>
<gene>
    <name evidence="3" type="ORF">Sangu_3015100</name>
</gene>
<evidence type="ECO:0000259" key="2">
    <source>
        <dbReference type="Pfam" id="PF14111"/>
    </source>
</evidence>
<name>A0AAW2KLE2_9LAMI</name>
<sequence>MIKAKKSRKIVAAAACPESALPCKKESGQPSANPPANSQPAPFLPRYLQLPSRPLPLSRPRSLLVEQRLPAYASRPKNALPTKHKLSTVEATTTKARDMVTMPATVSAKSSTGAEVGTTDLLESSPSLAENLDHGHRSKDAQSAKELGYCLVGYIADKFPGLQAIRALSKSWGSLFQLYNSGWLIFHFAQDNDRQRVLAGGTYFLYGRPLFLQGMPDYFEFKEDSFDTGLGHPPVAPSRVLAPQHSCKICSKLGTPIAMDSLTMKMERVSYARILVEVDVSKPLVDHVDLMLPNGVRRSQPVAYEFTPKFCTKCNWFGHLEGSCQRTQPPAAGAAMLASTATTDIPPESKKVQPTEWTVVKRKKQKQQQAGKGHSHGKGVQGQSAVLADEVAKGRSISLASKDVQNQSGPLKPQQNEIAPVAELTQSPLDSSASPDETDSQTSTQHFMPGTS</sequence>
<accession>A0AAW2KLE2</accession>
<protein>
    <recommendedName>
        <fullName evidence="2">DUF4283 domain-containing protein</fullName>
    </recommendedName>
</protein>
<feature type="region of interest" description="Disordered" evidence="1">
    <location>
        <begin position="340"/>
        <end position="383"/>
    </location>
</feature>
<evidence type="ECO:0000313" key="3">
    <source>
        <dbReference type="EMBL" id="KAL0307694.1"/>
    </source>
</evidence>
<dbReference type="Pfam" id="PF14111">
    <property type="entry name" value="DUF4283"/>
    <property type="match status" value="1"/>
</dbReference>
<reference evidence="3" key="2">
    <citation type="journal article" date="2024" name="Plant">
        <title>Genomic evolution and insights into agronomic trait innovations of Sesamum species.</title>
        <authorList>
            <person name="Miao H."/>
            <person name="Wang L."/>
            <person name="Qu L."/>
            <person name="Liu H."/>
            <person name="Sun Y."/>
            <person name="Le M."/>
            <person name="Wang Q."/>
            <person name="Wei S."/>
            <person name="Zheng Y."/>
            <person name="Lin W."/>
            <person name="Duan Y."/>
            <person name="Cao H."/>
            <person name="Xiong S."/>
            <person name="Wang X."/>
            <person name="Wei L."/>
            <person name="Li C."/>
            <person name="Ma Q."/>
            <person name="Ju M."/>
            <person name="Zhao R."/>
            <person name="Li G."/>
            <person name="Mu C."/>
            <person name="Tian Q."/>
            <person name="Mei H."/>
            <person name="Zhang T."/>
            <person name="Gao T."/>
            <person name="Zhang H."/>
        </authorList>
    </citation>
    <scope>NUCLEOTIDE SEQUENCE</scope>
    <source>
        <strain evidence="3">G01</strain>
    </source>
</reference>
<dbReference type="InterPro" id="IPR025558">
    <property type="entry name" value="DUF4283"/>
</dbReference>
<dbReference type="EMBL" id="JACGWK010000076">
    <property type="protein sequence ID" value="KAL0307694.1"/>
    <property type="molecule type" value="Genomic_DNA"/>
</dbReference>
<feature type="region of interest" description="Disordered" evidence="1">
    <location>
        <begin position="398"/>
        <end position="452"/>
    </location>
</feature>
<comment type="caution">
    <text evidence="3">The sequence shown here is derived from an EMBL/GenBank/DDBJ whole genome shotgun (WGS) entry which is preliminary data.</text>
</comment>
<organism evidence="3">
    <name type="scientific">Sesamum angustifolium</name>
    <dbReference type="NCBI Taxonomy" id="2727405"/>
    <lineage>
        <taxon>Eukaryota</taxon>
        <taxon>Viridiplantae</taxon>
        <taxon>Streptophyta</taxon>
        <taxon>Embryophyta</taxon>
        <taxon>Tracheophyta</taxon>
        <taxon>Spermatophyta</taxon>
        <taxon>Magnoliopsida</taxon>
        <taxon>eudicotyledons</taxon>
        <taxon>Gunneridae</taxon>
        <taxon>Pentapetalae</taxon>
        <taxon>asterids</taxon>
        <taxon>lamiids</taxon>
        <taxon>Lamiales</taxon>
        <taxon>Pedaliaceae</taxon>
        <taxon>Sesamum</taxon>
    </lineage>
</organism>
<reference evidence="3" key="1">
    <citation type="submission" date="2020-06" db="EMBL/GenBank/DDBJ databases">
        <authorList>
            <person name="Li T."/>
            <person name="Hu X."/>
            <person name="Zhang T."/>
            <person name="Song X."/>
            <person name="Zhang H."/>
            <person name="Dai N."/>
            <person name="Sheng W."/>
            <person name="Hou X."/>
            <person name="Wei L."/>
        </authorList>
    </citation>
    <scope>NUCLEOTIDE SEQUENCE</scope>
    <source>
        <strain evidence="3">G01</strain>
        <tissue evidence="3">Leaf</tissue>
    </source>
</reference>
<dbReference type="PANTHER" id="PTHR31286">
    <property type="entry name" value="GLYCINE-RICH CELL WALL STRUCTURAL PROTEIN 1.8-LIKE"/>
    <property type="match status" value="1"/>
</dbReference>